<sequence>MTIMVSPTGSRLGKADHPSLPITIPEIVAATVDCAAAGADALHLHVRTRDGQHSLDAGLYSEAIAELDRVLPGFPIQITTEAGGTFDTDTQLALLKDLKPAWVSISLREAARSETNAQAMYEFCKAQGITVQHIVYDPSDAQMLRRWQDRGVLSEQESVILVLGRYDTNQTADITNLDPLLQALPPVGSWMVCAFGATEHLVLAEAAKRGGDLRVGFENSLTDSHGTPWADCAASVRALRARIEARPC</sequence>
<dbReference type="Gene3D" id="3.20.20.70">
    <property type="entry name" value="Aldolase class I"/>
    <property type="match status" value="1"/>
</dbReference>
<reference evidence="5" key="2">
    <citation type="submission" date="2020-09" db="EMBL/GenBank/DDBJ databases">
        <authorList>
            <person name="Sun Q."/>
            <person name="Zhou Y."/>
        </authorList>
    </citation>
    <scope>NUCLEOTIDE SEQUENCE</scope>
    <source>
        <strain evidence="5">CGMCC 1.16012</strain>
    </source>
</reference>
<dbReference type="PANTHER" id="PTHR37418">
    <property type="entry name" value="3-KETO-5-AMINOHEXANOATE CLEAVAGE ENZYME-RELATED"/>
    <property type="match status" value="1"/>
</dbReference>
<organism evidence="5 6">
    <name type="scientific">Actibacterium pelagium</name>
    <dbReference type="NCBI Taxonomy" id="2029103"/>
    <lineage>
        <taxon>Bacteria</taxon>
        <taxon>Pseudomonadati</taxon>
        <taxon>Pseudomonadota</taxon>
        <taxon>Alphaproteobacteria</taxon>
        <taxon>Rhodobacterales</taxon>
        <taxon>Roseobacteraceae</taxon>
        <taxon>Actibacterium</taxon>
    </lineage>
</organism>
<keyword evidence="3" id="KW-0479">Metal-binding</keyword>
<accession>A0A917EJ32</accession>
<reference evidence="5" key="1">
    <citation type="journal article" date="2014" name="Int. J. Syst. Evol. Microbiol.">
        <title>Complete genome sequence of Corynebacterium casei LMG S-19264T (=DSM 44701T), isolated from a smear-ripened cheese.</title>
        <authorList>
            <consortium name="US DOE Joint Genome Institute (JGI-PGF)"/>
            <person name="Walter F."/>
            <person name="Albersmeier A."/>
            <person name="Kalinowski J."/>
            <person name="Ruckert C."/>
        </authorList>
    </citation>
    <scope>NUCLEOTIDE SEQUENCE</scope>
    <source>
        <strain evidence="5">CGMCC 1.16012</strain>
    </source>
</reference>
<dbReference type="GO" id="GO:0043720">
    <property type="term" value="F:3-keto-5-aminohexanoate cleavage activity"/>
    <property type="evidence" value="ECO:0007669"/>
    <property type="project" value="InterPro"/>
</dbReference>
<evidence type="ECO:0000256" key="2">
    <source>
        <dbReference type="ARBA" id="ARBA00022679"/>
    </source>
</evidence>
<dbReference type="Pfam" id="PF05853">
    <property type="entry name" value="BKACE"/>
    <property type="match status" value="1"/>
</dbReference>
<name>A0A917EJ32_9RHOB</name>
<dbReference type="InterPro" id="IPR008567">
    <property type="entry name" value="BKACE"/>
</dbReference>
<dbReference type="AlphaFoldDB" id="A0A917EJ32"/>
<evidence type="ECO:0000313" key="5">
    <source>
        <dbReference type="EMBL" id="GGE47368.1"/>
    </source>
</evidence>
<dbReference type="PANTHER" id="PTHR37418:SF2">
    <property type="entry name" value="3-KETO-5-AMINOHEXANOATE CLEAVAGE ENZYME"/>
    <property type="match status" value="1"/>
</dbReference>
<dbReference type="InterPro" id="IPR013785">
    <property type="entry name" value="Aldolase_TIM"/>
</dbReference>
<proteinExistence type="predicted"/>
<gene>
    <name evidence="5" type="ORF">GCM10011517_13960</name>
</gene>
<evidence type="ECO:0000256" key="1">
    <source>
        <dbReference type="ARBA" id="ARBA00001947"/>
    </source>
</evidence>
<evidence type="ECO:0000256" key="3">
    <source>
        <dbReference type="ARBA" id="ARBA00022723"/>
    </source>
</evidence>
<keyword evidence="6" id="KW-1185">Reference proteome</keyword>
<dbReference type="Proteomes" id="UP000606730">
    <property type="component" value="Unassembled WGS sequence"/>
</dbReference>
<dbReference type="RefSeq" id="WP_095595795.1">
    <property type="nucleotide sequence ID" value="NZ_BMKN01000001.1"/>
</dbReference>
<comment type="cofactor">
    <cofactor evidence="1">
        <name>Zn(2+)</name>
        <dbReference type="ChEBI" id="CHEBI:29105"/>
    </cofactor>
</comment>
<comment type="caution">
    <text evidence="5">The sequence shown here is derived from an EMBL/GenBank/DDBJ whole genome shotgun (WGS) entry which is preliminary data.</text>
</comment>
<dbReference type="EMBL" id="BMKN01000001">
    <property type="protein sequence ID" value="GGE47368.1"/>
    <property type="molecule type" value="Genomic_DNA"/>
</dbReference>
<protein>
    <submittedName>
        <fullName evidence="5">3-keto-5-aminohexanoate cleavage protein</fullName>
    </submittedName>
</protein>
<dbReference type="GO" id="GO:0046872">
    <property type="term" value="F:metal ion binding"/>
    <property type="evidence" value="ECO:0007669"/>
    <property type="project" value="UniProtKB-KW"/>
</dbReference>
<keyword evidence="2" id="KW-0808">Transferase</keyword>
<evidence type="ECO:0000256" key="4">
    <source>
        <dbReference type="ARBA" id="ARBA00022833"/>
    </source>
</evidence>
<evidence type="ECO:0000313" key="6">
    <source>
        <dbReference type="Proteomes" id="UP000606730"/>
    </source>
</evidence>
<dbReference type="OrthoDB" id="9805277at2"/>
<keyword evidence="4" id="KW-0862">Zinc</keyword>